<evidence type="ECO:0000256" key="1">
    <source>
        <dbReference type="SAM" id="MobiDB-lite"/>
    </source>
</evidence>
<dbReference type="AlphaFoldDB" id="A0A9P9EWP0"/>
<dbReference type="OrthoDB" id="10675201at2759"/>
<comment type="caution">
    <text evidence="2">The sequence shown here is derived from an EMBL/GenBank/DDBJ whole genome shotgun (WGS) entry which is preliminary data.</text>
</comment>
<protein>
    <submittedName>
        <fullName evidence="2">Uncharacterized protein</fullName>
    </submittedName>
</protein>
<dbReference type="Proteomes" id="UP000738349">
    <property type="component" value="Unassembled WGS sequence"/>
</dbReference>
<dbReference type="EMBL" id="JAGMUV010000008">
    <property type="protein sequence ID" value="KAH7146526.1"/>
    <property type="molecule type" value="Genomic_DNA"/>
</dbReference>
<sequence>MQDLHHVNVVNATVATPSPNRKPGTPKHRTQCHGLRTQAAPEAPSTGDLSGWHMLLPRVRSPSSGFIERRTDCQCTPRRHKHEHMLVLDSTPPSSSPTGSHAVYTHHQRRCQRSSHMQRDDGAACISGRERKTKDLPPNHRSFPDLARLAHFYPFHSPVGGRSAPASGGGGSEGSEDAEAMVCNVPQAESEKGMMERMYKQMNSERILPTVETKSEKLTNGSLRCILNLSIARKYCVITYRID</sequence>
<accession>A0A9P9EWP0</accession>
<reference evidence="2" key="1">
    <citation type="journal article" date="2021" name="Nat. Commun.">
        <title>Genetic determinants of endophytism in the Arabidopsis root mycobiome.</title>
        <authorList>
            <person name="Mesny F."/>
            <person name="Miyauchi S."/>
            <person name="Thiergart T."/>
            <person name="Pickel B."/>
            <person name="Atanasova L."/>
            <person name="Karlsson M."/>
            <person name="Huettel B."/>
            <person name="Barry K.W."/>
            <person name="Haridas S."/>
            <person name="Chen C."/>
            <person name="Bauer D."/>
            <person name="Andreopoulos W."/>
            <person name="Pangilinan J."/>
            <person name="LaButti K."/>
            <person name="Riley R."/>
            <person name="Lipzen A."/>
            <person name="Clum A."/>
            <person name="Drula E."/>
            <person name="Henrissat B."/>
            <person name="Kohler A."/>
            <person name="Grigoriev I.V."/>
            <person name="Martin F.M."/>
            <person name="Hacquard S."/>
        </authorList>
    </citation>
    <scope>NUCLEOTIDE SEQUENCE</scope>
    <source>
        <strain evidence="2">MPI-CAGE-AT-0147</strain>
    </source>
</reference>
<feature type="region of interest" description="Disordered" evidence="1">
    <location>
        <begin position="1"/>
        <end position="31"/>
    </location>
</feature>
<evidence type="ECO:0000313" key="3">
    <source>
        <dbReference type="Proteomes" id="UP000738349"/>
    </source>
</evidence>
<gene>
    <name evidence="2" type="ORF">EDB81DRAFT_495840</name>
</gene>
<feature type="compositionally biased region" description="Polar residues" evidence="1">
    <location>
        <begin position="10"/>
        <end position="19"/>
    </location>
</feature>
<name>A0A9P9EWP0_9HYPO</name>
<keyword evidence="3" id="KW-1185">Reference proteome</keyword>
<proteinExistence type="predicted"/>
<organism evidence="2 3">
    <name type="scientific">Dactylonectria macrodidyma</name>
    <dbReference type="NCBI Taxonomy" id="307937"/>
    <lineage>
        <taxon>Eukaryota</taxon>
        <taxon>Fungi</taxon>
        <taxon>Dikarya</taxon>
        <taxon>Ascomycota</taxon>
        <taxon>Pezizomycotina</taxon>
        <taxon>Sordariomycetes</taxon>
        <taxon>Hypocreomycetidae</taxon>
        <taxon>Hypocreales</taxon>
        <taxon>Nectriaceae</taxon>
        <taxon>Dactylonectria</taxon>
    </lineage>
</organism>
<evidence type="ECO:0000313" key="2">
    <source>
        <dbReference type="EMBL" id="KAH7146526.1"/>
    </source>
</evidence>